<feature type="compositionally biased region" description="Basic and acidic residues" evidence="1">
    <location>
        <begin position="178"/>
        <end position="192"/>
    </location>
</feature>
<name>A0A9K3PT30_9STRA</name>
<organism evidence="3 4">
    <name type="scientific">Nitzschia inconspicua</name>
    <dbReference type="NCBI Taxonomy" id="303405"/>
    <lineage>
        <taxon>Eukaryota</taxon>
        <taxon>Sar</taxon>
        <taxon>Stramenopiles</taxon>
        <taxon>Ochrophyta</taxon>
        <taxon>Bacillariophyta</taxon>
        <taxon>Bacillariophyceae</taxon>
        <taxon>Bacillariophycidae</taxon>
        <taxon>Bacillariales</taxon>
        <taxon>Bacillariaceae</taxon>
        <taxon>Nitzschia</taxon>
    </lineage>
</organism>
<sequence length="414" mass="43558">MTCWTNEGPDIGGMVGATGGFVGASTSGGVLGAGTGGGVGTETREGVIEGASEGLGTETGGGRKLEGWSSGNLWGLERMDLSELLLVVMEERSQEDWWGSELSVQEELAELRKRNLTKKNAENLKDAKGLSTPEQEENQIKEKLAKTKVGVYAKEAQSNLEKGTSALDQTTDFRIKTGAAKKSDKEKQKEAAKNLQSFNQAKSNMTAKEENAPVVEDDDDVPELEEVDDVPGLEEIPDMEGGLPPGVDPDVMAAAAGENRINRAERKARRMMEKLGMKKVPGINQCTIKMGGRQGIFTIAKPDVFEKNGSYVVFGEARQGGGGLPGANAAAAASMQEQQAQAAQQLAAQADAAADDAGVPKIEEVEEEAIDDSGVDAKDIDLVMGQAGCSRAKAVKALKDNGGDLVNAIMSLTA</sequence>
<reference evidence="3" key="1">
    <citation type="journal article" date="2021" name="Sci. Rep.">
        <title>Diploid genomic architecture of Nitzschia inconspicua, an elite biomass production diatom.</title>
        <authorList>
            <person name="Oliver A."/>
            <person name="Podell S."/>
            <person name="Pinowska A."/>
            <person name="Traller J.C."/>
            <person name="Smith S.R."/>
            <person name="McClure R."/>
            <person name="Beliaev A."/>
            <person name="Bohutskyi P."/>
            <person name="Hill E.A."/>
            <person name="Rabines A."/>
            <person name="Zheng H."/>
            <person name="Allen L.Z."/>
            <person name="Kuo A."/>
            <person name="Grigoriev I.V."/>
            <person name="Allen A.E."/>
            <person name="Hazlebeck D."/>
            <person name="Allen E.E."/>
        </authorList>
    </citation>
    <scope>NUCLEOTIDE SEQUENCE</scope>
    <source>
        <strain evidence="3">Hildebrandi</strain>
    </source>
</reference>
<dbReference type="EMBL" id="JAGRRH010000014">
    <property type="protein sequence ID" value="KAG7358780.1"/>
    <property type="molecule type" value="Genomic_DNA"/>
</dbReference>
<dbReference type="GO" id="GO:0005854">
    <property type="term" value="C:nascent polypeptide-associated complex"/>
    <property type="evidence" value="ECO:0007669"/>
    <property type="project" value="InterPro"/>
</dbReference>
<feature type="region of interest" description="Disordered" evidence="1">
    <location>
        <begin position="178"/>
        <end position="220"/>
    </location>
</feature>
<accession>A0A9K3PT30</accession>
<dbReference type="InterPro" id="IPR044034">
    <property type="entry name" value="NAC-like_UBA"/>
</dbReference>
<keyword evidence="4" id="KW-1185">Reference proteome</keyword>
<protein>
    <submittedName>
        <fullName evidence="3">NAC domain containing protein</fullName>
    </submittedName>
</protein>
<feature type="compositionally biased region" description="Polar residues" evidence="1">
    <location>
        <begin position="194"/>
        <end position="206"/>
    </location>
</feature>
<dbReference type="CDD" id="cd14358">
    <property type="entry name" value="UBA_NAC_euk"/>
    <property type="match status" value="1"/>
</dbReference>
<evidence type="ECO:0000313" key="4">
    <source>
        <dbReference type="Proteomes" id="UP000693970"/>
    </source>
</evidence>
<dbReference type="OrthoDB" id="3169036at2759"/>
<evidence type="ECO:0000313" key="3">
    <source>
        <dbReference type="EMBL" id="KAG7358780.1"/>
    </source>
</evidence>
<dbReference type="Pfam" id="PF19026">
    <property type="entry name" value="UBA_HYPK"/>
    <property type="match status" value="1"/>
</dbReference>
<dbReference type="InterPro" id="IPR002715">
    <property type="entry name" value="Nas_poly-pep-assoc_cplx_dom"/>
</dbReference>
<dbReference type="SMART" id="SM01407">
    <property type="entry name" value="NAC"/>
    <property type="match status" value="1"/>
</dbReference>
<evidence type="ECO:0000259" key="2">
    <source>
        <dbReference type="PROSITE" id="PS51151"/>
    </source>
</evidence>
<feature type="domain" description="NAC-A/B" evidence="2">
    <location>
        <begin position="262"/>
        <end position="326"/>
    </location>
</feature>
<gene>
    <name evidence="3" type="ORF">IV203_015369</name>
</gene>
<dbReference type="Pfam" id="PF01849">
    <property type="entry name" value="NAC"/>
    <property type="match status" value="1"/>
</dbReference>
<dbReference type="Proteomes" id="UP000693970">
    <property type="component" value="Unassembled WGS sequence"/>
</dbReference>
<proteinExistence type="predicted"/>
<dbReference type="AlphaFoldDB" id="A0A9K3PT30"/>
<dbReference type="InterPro" id="IPR016641">
    <property type="entry name" value="EGD2/NACA0like"/>
</dbReference>
<dbReference type="PANTHER" id="PTHR21713">
    <property type="entry name" value="NASCENT POLYPEPTIDE ASSOCIATED COMPLEX ALPHA SUBUNIT-RELATED"/>
    <property type="match status" value="1"/>
</dbReference>
<reference evidence="3" key="2">
    <citation type="submission" date="2021-04" db="EMBL/GenBank/DDBJ databases">
        <authorList>
            <person name="Podell S."/>
        </authorList>
    </citation>
    <scope>NUCLEOTIDE SEQUENCE</scope>
    <source>
        <strain evidence="3">Hildebrandi</strain>
    </source>
</reference>
<dbReference type="CDD" id="cd22054">
    <property type="entry name" value="NAC_NACA"/>
    <property type="match status" value="1"/>
</dbReference>
<evidence type="ECO:0000256" key="1">
    <source>
        <dbReference type="SAM" id="MobiDB-lite"/>
    </source>
</evidence>
<comment type="caution">
    <text evidence="3">The sequence shown here is derived from an EMBL/GenBank/DDBJ whole genome shotgun (WGS) entry which is preliminary data.</text>
</comment>
<dbReference type="PROSITE" id="PS51151">
    <property type="entry name" value="NAC_AB"/>
    <property type="match status" value="1"/>
</dbReference>